<keyword evidence="3" id="KW-1185">Reference proteome</keyword>
<accession>A0ABS6FGX4</accession>
<evidence type="ECO:0000313" key="2">
    <source>
        <dbReference type="EMBL" id="MBU5669426.1"/>
    </source>
</evidence>
<protein>
    <submittedName>
        <fullName evidence="2">5-bromo-4-chloroindolyl phosphate hydrolysis family protein</fullName>
    </submittedName>
</protein>
<organism evidence="2 3">
    <name type="scientific">Peptoniphilus ovalis</name>
    <dbReference type="NCBI Taxonomy" id="2841503"/>
    <lineage>
        <taxon>Bacteria</taxon>
        <taxon>Bacillati</taxon>
        <taxon>Bacillota</taxon>
        <taxon>Tissierellia</taxon>
        <taxon>Tissierellales</taxon>
        <taxon>Peptoniphilaceae</taxon>
        <taxon>Peptoniphilus</taxon>
    </lineage>
</organism>
<name>A0ABS6FGX4_9FIRM</name>
<evidence type="ECO:0000256" key="1">
    <source>
        <dbReference type="SAM" id="Phobius"/>
    </source>
</evidence>
<dbReference type="RefSeq" id="WP_216549259.1">
    <property type="nucleotide sequence ID" value="NZ_JAHLQO010000004.1"/>
</dbReference>
<gene>
    <name evidence="2" type="ORF">KQI68_06180</name>
</gene>
<proteinExistence type="predicted"/>
<keyword evidence="1" id="KW-0812">Transmembrane</keyword>
<feature type="transmembrane region" description="Helical" evidence="1">
    <location>
        <begin position="113"/>
        <end position="135"/>
    </location>
</feature>
<reference evidence="2 3" key="1">
    <citation type="submission" date="2021-06" db="EMBL/GenBank/DDBJ databases">
        <authorList>
            <person name="Sun Q."/>
            <person name="Li D."/>
        </authorList>
    </citation>
    <scope>NUCLEOTIDE SEQUENCE [LARGE SCALE GENOMIC DNA]</scope>
    <source>
        <strain evidence="2 3">MSJ-1</strain>
    </source>
</reference>
<sequence length="373" mass="42460">MNKNTDRENKFENIINNAIKNENFKEIGDLIEGGIDTALDFTRKSLSKIVGRDSSKIPYSIQNDDRVINQSPKAVKQIKTWDTLSKVSIGVHLFILAGLLMDAVSSLSAPKSIIENLILMVVWIIPALAASFYGVRKAKRTKDLLIRFRKYNREIGNNTVIPVADLAAITAKPIEFTINDLLEMIDKDYYRQARIVENGELFILDSKTYKLYKEHLLELNESNNNSEVNEDIQSLINDAKIQVTKLTKISEEIKEPMSSKVREILNITVKIFELLRENPNTASDLDRAVKYYLPTTVKLSESYIEMSEKPTESAKSSIIEIENTMDTIKQAFLKLLDNLYAEKAMDLSSDISVLKNMLRQEGLLDEDEFKIGR</sequence>
<keyword evidence="1" id="KW-1133">Transmembrane helix</keyword>
<dbReference type="InterPro" id="IPR018770">
    <property type="entry name" value="ChloroindolylP_hydrolase"/>
</dbReference>
<keyword evidence="1" id="KW-0472">Membrane</keyword>
<dbReference type="Proteomes" id="UP000783742">
    <property type="component" value="Unassembled WGS sequence"/>
</dbReference>
<feature type="transmembrane region" description="Helical" evidence="1">
    <location>
        <begin position="83"/>
        <end position="101"/>
    </location>
</feature>
<evidence type="ECO:0000313" key="3">
    <source>
        <dbReference type="Proteomes" id="UP000783742"/>
    </source>
</evidence>
<dbReference type="EMBL" id="JAHLQO010000004">
    <property type="protein sequence ID" value="MBU5669426.1"/>
    <property type="molecule type" value="Genomic_DNA"/>
</dbReference>
<comment type="caution">
    <text evidence="2">The sequence shown here is derived from an EMBL/GenBank/DDBJ whole genome shotgun (WGS) entry which is preliminary data.</text>
</comment>
<dbReference type="Pfam" id="PF10112">
    <property type="entry name" value="Halogen_Hydrol"/>
    <property type="match status" value="1"/>
</dbReference>